<dbReference type="InterPro" id="IPR001173">
    <property type="entry name" value="Glyco_trans_2-like"/>
</dbReference>
<name>A0ABT4KXW6_9SPHI</name>
<evidence type="ECO:0000313" key="2">
    <source>
        <dbReference type="EMBL" id="MCZ4223759.1"/>
    </source>
</evidence>
<feature type="domain" description="Glycosyltransferase 2-like" evidence="1">
    <location>
        <begin position="9"/>
        <end position="128"/>
    </location>
</feature>
<keyword evidence="2" id="KW-0328">Glycosyltransferase</keyword>
<dbReference type="EMBL" id="JAPWGL010000003">
    <property type="protein sequence ID" value="MCZ4223759.1"/>
    <property type="molecule type" value="Genomic_DNA"/>
</dbReference>
<dbReference type="Gene3D" id="3.90.550.10">
    <property type="entry name" value="Spore Coat Polysaccharide Biosynthesis Protein SpsA, Chain A"/>
    <property type="match status" value="1"/>
</dbReference>
<evidence type="ECO:0000313" key="3">
    <source>
        <dbReference type="Proteomes" id="UP001144341"/>
    </source>
</evidence>
<proteinExistence type="predicted"/>
<dbReference type="PANTHER" id="PTHR22916:SF67">
    <property type="entry name" value="COLANIC ACID BIOSYNTHESIS GLYCOSYL TRANSFERASE WCAE-RELATED"/>
    <property type="match status" value="1"/>
</dbReference>
<keyword evidence="3" id="KW-1185">Reference proteome</keyword>
<dbReference type="RefSeq" id="WP_269415561.1">
    <property type="nucleotide sequence ID" value="NZ_JAPWGL010000003.1"/>
</dbReference>
<dbReference type="SUPFAM" id="SSF53448">
    <property type="entry name" value="Nucleotide-diphospho-sugar transferases"/>
    <property type="match status" value="1"/>
</dbReference>
<dbReference type="GO" id="GO:0016757">
    <property type="term" value="F:glycosyltransferase activity"/>
    <property type="evidence" value="ECO:0007669"/>
    <property type="project" value="UniProtKB-KW"/>
</dbReference>
<keyword evidence="2" id="KW-0808">Transferase</keyword>
<comment type="caution">
    <text evidence="2">The sequence shown here is derived from an EMBL/GenBank/DDBJ whole genome shotgun (WGS) entry which is preliminary data.</text>
</comment>
<protein>
    <submittedName>
        <fullName evidence="2">Glycosyltransferase</fullName>
        <ecNumber evidence="2">2.4.-.-</ecNumber>
    </submittedName>
</protein>
<dbReference type="InterPro" id="IPR029044">
    <property type="entry name" value="Nucleotide-diphossugar_trans"/>
</dbReference>
<gene>
    <name evidence="2" type="ORF">O0931_10660</name>
</gene>
<dbReference type="Proteomes" id="UP001144341">
    <property type="component" value="Unassembled WGS sequence"/>
</dbReference>
<sequence>MNNVPPIVSLICVTFNAGQHINSFLQSAKKNMPKHCELIIFDGDSRDDTLKIISQYPDLVTSLISKKDKGIYDAMNNAVKLAKGQWLYFIGADDEITENFGTVISQLKETDTIYHCDIIMDDVKIIRSAEPYQLAKYNISHQAIFYPKSVFEKYSYNLTYKICADYELNLKLRGDSAYRFKYIPLVAAKFGTDGLSSLKTDDAFEHKKPKLINHYLGLSVYLRYMFRKFKHQIQGKHVK</sequence>
<dbReference type="Pfam" id="PF00535">
    <property type="entry name" value="Glycos_transf_2"/>
    <property type="match status" value="1"/>
</dbReference>
<dbReference type="PANTHER" id="PTHR22916">
    <property type="entry name" value="GLYCOSYLTRANSFERASE"/>
    <property type="match status" value="1"/>
</dbReference>
<dbReference type="EC" id="2.4.-.-" evidence="2"/>
<accession>A0ABT4KXW6</accession>
<reference evidence="2" key="1">
    <citation type="submission" date="2022-12" db="EMBL/GenBank/DDBJ databases">
        <title>Genome sequence of SJ11.</title>
        <authorList>
            <person name="Woo H."/>
        </authorList>
    </citation>
    <scope>NUCLEOTIDE SEQUENCE</scope>
    <source>
        <strain evidence="2">SJ11</strain>
    </source>
</reference>
<organism evidence="2 3">
    <name type="scientific">Pedobacter rhodius</name>
    <dbReference type="NCBI Taxonomy" id="3004098"/>
    <lineage>
        <taxon>Bacteria</taxon>
        <taxon>Pseudomonadati</taxon>
        <taxon>Bacteroidota</taxon>
        <taxon>Sphingobacteriia</taxon>
        <taxon>Sphingobacteriales</taxon>
        <taxon>Sphingobacteriaceae</taxon>
        <taxon>Pedobacter</taxon>
    </lineage>
</organism>
<evidence type="ECO:0000259" key="1">
    <source>
        <dbReference type="Pfam" id="PF00535"/>
    </source>
</evidence>